<feature type="domain" description="Sialate O-acetylesterase" evidence="6">
    <location>
        <begin position="102"/>
        <end position="225"/>
    </location>
</feature>
<dbReference type="InterPro" id="IPR036514">
    <property type="entry name" value="SGNH_hydro_sf"/>
</dbReference>
<evidence type="ECO:0000313" key="8">
    <source>
        <dbReference type="Proteomes" id="UP000199532"/>
    </source>
</evidence>
<dbReference type="PANTHER" id="PTHR22901">
    <property type="entry name" value="SIALATE O-ACETYLESTERASE"/>
    <property type="match status" value="1"/>
</dbReference>
<dbReference type="GO" id="GO:0016810">
    <property type="term" value="F:hydrolase activity, acting on carbon-nitrogen (but not peptide) bonds"/>
    <property type="evidence" value="ECO:0007669"/>
    <property type="project" value="InterPro"/>
</dbReference>
<keyword evidence="8" id="KW-1185">Reference proteome</keyword>
<sequence>MRVFKAVLFLLFLSENLFADIRLPQLIGDNMVLQRDQPVTIWGWAEAKENVTATLKNKQYKTVCNSDGIWKIYLPAQPAGSGYELALKGKNKIQIKNIAFGDVWLCSGQSNMVINMERVKERFFDDITSANYSDIRNFFIPTMTDLNGPRQDLPASEWKTVNPKDVLTMGAVTYFFARDLYDRFKVPIGIINSSVGGTPIEAWISEGGYKKFDQVLKTISQNKNSVYIDSLSRISSASIKNPSEQTDVGKAEHWESIEYKPKGWRNINIPGYWEDQGLKDLDGVVWYRREFEVPADWTGKSARLFMGRIVDADEMYVNGQKIGQVTYQYPPRRYEIPQGLLKAGKNSFVIRVTNQTGKGGFVPDKPYFMTVGNEQIDLKGTWSYKVGQVYQRISRSGFSRLPFAAQNQPAALYNAMVAPLLNMKFKGFIWYQGESNVGNPGAYATLLPALINDWRRLWADENLPFLVVQLPNFQDIDYSPVESNMALLREAQNKALLLDNTAVTVTLDLGEWNDIHPLNKKDIGKRLALAARNLAYKENKVIYSGPKLTSHNIRDGKIILTFDNVADGIRSKDGEDLRWFAVADYDKKFVWATAKIVGKDQIELSSKVVKVPKYVRYAWQDNPEEINFYNSENLPASPFRTDGEVLDESKPWKGKKCAVVLTYDDALNVHLDHVLPALDSLSLKGTFYLTASSDAARNRIKDWRAAAENGHELGNHTLYHPCDASVPGMSWVKPEYDLSKYSTSRIQDEIRMCNAFLKSIDGLEGKRTFAFTCGHKKVMEGEFIPMMSADFLAARAVRHEMHSFDEQKLLDIDCYSMVEQTGRQMIELVKQAEQSGKLLVFLFHGVGGEHALNVTSQAHSELLHYLKNQQNDIYIDTMLNVAEHIRNVKK</sequence>
<dbReference type="SUPFAM" id="SSF52266">
    <property type="entry name" value="SGNH hydrolase"/>
    <property type="match status" value="1"/>
</dbReference>
<dbReference type="Gene3D" id="2.60.120.260">
    <property type="entry name" value="Galactose-binding domain-like"/>
    <property type="match status" value="1"/>
</dbReference>
<dbReference type="InterPro" id="IPR011330">
    <property type="entry name" value="Glyco_hydro/deAcase_b/a-brl"/>
</dbReference>
<dbReference type="InterPro" id="IPR006104">
    <property type="entry name" value="Glyco_hydro_2_N"/>
</dbReference>
<feature type="signal peptide" evidence="3">
    <location>
        <begin position="1"/>
        <end position="19"/>
    </location>
</feature>
<dbReference type="SUPFAM" id="SSF88713">
    <property type="entry name" value="Glycoside hydrolase/deacetylase"/>
    <property type="match status" value="1"/>
</dbReference>
<comment type="similarity">
    <text evidence="1">Belongs to the glycosyl hydrolase 2 family.</text>
</comment>
<protein>
    <submittedName>
        <fullName evidence="7">Sialate O-acetylesterase</fullName>
    </submittedName>
</protein>
<dbReference type="EMBL" id="FNXY01000004">
    <property type="protein sequence ID" value="SEI91547.1"/>
    <property type="molecule type" value="Genomic_DNA"/>
</dbReference>
<feature type="chain" id="PRO_5011754467" evidence="3">
    <location>
        <begin position="20"/>
        <end position="890"/>
    </location>
</feature>
<dbReference type="SUPFAM" id="SSF49785">
    <property type="entry name" value="Galactose-binding domain-like"/>
    <property type="match status" value="1"/>
</dbReference>
<evidence type="ECO:0000256" key="3">
    <source>
        <dbReference type="SAM" id="SignalP"/>
    </source>
</evidence>
<evidence type="ECO:0000259" key="5">
    <source>
        <dbReference type="Pfam" id="PF02837"/>
    </source>
</evidence>
<evidence type="ECO:0000259" key="4">
    <source>
        <dbReference type="Pfam" id="PF01522"/>
    </source>
</evidence>
<dbReference type="GO" id="GO:0001681">
    <property type="term" value="F:sialate O-acetylesterase activity"/>
    <property type="evidence" value="ECO:0007669"/>
    <property type="project" value="InterPro"/>
</dbReference>
<dbReference type="Pfam" id="PF03629">
    <property type="entry name" value="SASA"/>
    <property type="match status" value="2"/>
</dbReference>
<evidence type="ECO:0000313" key="7">
    <source>
        <dbReference type="EMBL" id="SEI91547.1"/>
    </source>
</evidence>
<dbReference type="GO" id="GO:0005975">
    <property type="term" value="P:carbohydrate metabolic process"/>
    <property type="evidence" value="ECO:0007669"/>
    <property type="project" value="InterPro"/>
</dbReference>
<evidence type="ECO:0000256" key="2">
    <source>
        <dbReference type="ARBA" id="ARBA00022801"/>
    </source>
</evidence>
<reference evidence="7 8" key="1">
    <citation type="submission" date="2016-10" db="EMBL/GenBank/DDBJ databases">
        <authorList>
            <person name="de Groot N.N."/>
        </authorList>
    </citation>
    <scope>NUCLEOTIDE SEQUENCE [LARGE SCALE GENOMIC DNA]</scope>
    <source>
        <strain evidence="7 8">DSM 19938</strain>
    </source>
</reference>
<dbReference type="InterPro" id="IPR002509">
    <property type="entry name" value="NODB_dom"/>
</dbReference>
<feature type="domain" description="Sialate O-acetylesterase" evidence="6">
    <location>
        <begin position="410"/>
        <end position="529"/>
    </location>
</feature>
<dbReference type="Pfam" id="PF01522">
    <property type="entry name" value="Polysacc_deac_1"/>
    <property type="match status" value="1"/>
</dbReference>
<dbReference type="Pfam" id="PF02837">
    <property type="entry name" value="Glyco_hydro_2_N"/>
    <property type="match status" value="1"/>
</dbReference>
<organism evidence="7 8">
    <name type="scientific">Dyadobacter koreensis</name>
    <dbReference type="NCBI Taxonomy" id="408657"/>
    <lineage>
        <taxon>Bacteria</taxon>
        <taxon>Pseudomonadati</taxon>
        <taxon>Bacteroidota</taxon>
        <taxon>Cytophagia</taxon>
        <taxon>Cytophagales</taxon>
        <taxon>Spirosomataceae</taxon>
        <taxon>Dyadobacter</taxon>
    </lineage>
</organism>
<dbReference type="InterPro" id="IPR005181">
    <property type="entry name" value="SASA"/>
</dbReference>
<keyword evidence="2" id="KW-0378">Hydrolase</keyword>
<gene>
    <name evidence="7" type="ORF">SAMN04487995_2533</name>
</gene>
<feature type="domain" description="Glycosyl hydrolases family 2 sugar binding" evidence="5">
    <location>
        <begin position="248"/>
        <end position="371"/>
    </location>
</feature>
<dbReference type="OrthoDB" id="9816001at2"/>
<evidence type="ECO:0000259" key="6">
    <source>
        <dbReference type="Pfam" id="PF03629"/>
    </source>
</evidence>
<dbReference type="InterPro" id="IPR039329">
    <property type="entry name" value="SIAE"/>
</dbReference>
<dbReference type="InterPro" id="IPR008979">
    <property type="entry name" value="Galactose-bd-like_sf"/>
</dbReference>
<dbReference type="GO" id="GO:0004553">
    <property type="term" value="F:hydrolase activity, hydrolyzing O-glycosyl compounds"/>
    <property type="evidence" value="ECO:0007669"/>
    <property type="project" value="InterPro"/>
</dbReference>
<dbReference type="Proteomes" id="UP000199532">
    <property type="component" value="Unassembled WGS sequence"/>
</dbReference>
<dbReference type="AlphaFoldDB" id="A0A1H6UP46"/>
<keyword evidence="3" id="KW-0732">Signal</keyword>
<dbReference type="PANTHER" id="PTHR22901:SF0">
    <property type="entry name" value="SIALATE O-ACETYLESTERASE"/>
    <property type="match status" value="1"/>
</dbReference>
<dbReference type="STRING" id="408657.SAMN04487995_2533"/>
<proteinExistence type="inferred from homology"/>
<accession>A0A1H6UP46</accession>
<dbReference type="RefSeq" id="WP_090335544.1">
    <property type="nucleotide sequence ID" value="NZ_FNXY01000004.1"/>
</dbReference>
<feature type="domain" description="NodB homology" evidence="4">
    <location>
        <begin position="655"/>
        <end position="771"/>
    </location>
</feature>
<dbReference type="Gene3D" id="3.40.50.1110">
    <property type="entry name" value="SGNH hydrolase"/>
    <property type="match status" value="1"/>
</dbReference>
<dbReference type="CDD" id="cd10967">
    <property type="entry name" value="CE4_GLA_like_6s"/>
    <property type="match status" value="1"/>
</dbReference>
<dbReference type="Gene3D" id="3.20.20.370">
    <property type="entry name" value="Glycoside hydrolase/deacetylase"/>
    <property type="match status" value="1"/>
</dbReference>
<evidence type="ECO:0000256" key="1">
    <source>
        <dbReference type="ARBA" id="ARBA00007401"/>
    </source>
</evidence>
<name>A0A1H6UP46_9BACT</name>